<dbReference type="Proteomes" id="UP001150924">
    <property type="component" value="Unassembled WGS sequence"/>
</dbReference>
<gene>
    <name evidence="1" type="ORF">OV079_13870</name>
</gene>
<organism evidence="1 2">
    <name type="scientific">Nannocystis pusilla</name>
    <dbReference type="NCBI Taxonomy" id="889268"/>
    <lineage>
        <taxon>Bacteria</taxon>
        <taxon>Pseudomonadati</taxon>
        <taxon>Myxococcota</taxon>
        <taxon>Polyangia</taxon>
        <taxon>Nannocystales</taxon>
        <taxon>Nannocystaceae</taxon>
        <taxon>Nannocystis</taxon>
    </lineage>
</organism>
<evidence type="ECO:0000313" key="1">
    <source>
        <dbReference type="EMBL" id="MCY1006619.1"/>
    </source>
</evidence>
<dbReference type="RefSeq" id="WP_267768901.1">
    <property type="nucleotide sequence ID" value="NZ_JAPNKE010000002.1"/>
</dbReference>
<sequence>MRPYGYKKPGFFRDAKLTDKASEVVAIDGDTSHEKVKIAGGDVLYMLDDEQRLFKLVVEDKPAPHSIALTVTRAR</sequence>
<dbReference type="AlphaFoldDB" id="A0A9X3EM80"/>
<accession>A0A9X3EM80</accession>
<protein>
    <submittedName>
        <fullName evidence="1">Uncharacterized protein</fullName>
    </submittedName>
</protein>
<keyword evidence="2" id="KW-1185">Reference proteome</keyword>
<comment type="caution">
    <text evidence="1">The sequence shown here is derived from an EMBL/GenBank/DDBJ whole genome shotgun (WGS) entry which is preliminary data.</text>
</comment>
<proteinExistence type="predicted"/>
<dbReference type="EMBL" id="JAPNKE010000002">
    <property type="protein sequence ID" value="MCY1006619.1"/>
    <property type="molecule type" value="Genomic_DNA"/>
</dbReference>
<reference evidence="1" key="1">
    <citation type="submission" date="2022-11" db="EMBL/GenBank/DDBJ databases">
        <title>Minimal conservation of predation-associated metabolite biosynthetic gene clusters underscores biosynthetic potential of Myxococcota including descriptions for ten novel species: Archangium lansinium sp. nov., Myxococcus landrumus sp. nov., Nannocystis bai.</title>
        <authorList>
            <person name="Ahearne A."/>
            <person name="Stevens C."/>
            <person name="Phillips K."/>
        </authorList>
    </citation>
    <scope>NUCLEOTIDE SEQUENCE</scope>
    <source>
        <strain evidence="1">Na p29</strain>
    </source>
</reference>
<name>A0A9X3EM80_9BACT</name>
<evidence type="ECO:0000313" key="2">
    <source>
        <dbReference type="Proteomes" id="UP001150924"/>
    </source>
</evidence>